<dbReference type="RefSeq" id="WP_379569635.1">
    <property type="nucleotide sequence ID" value="NZ_JBHSQK010000076.1"/>
</dbReference>
<organism evidence="5 6">
    <name type="scientific">Pseudonocardia lutea</name>
    <dbReference type="NCBI Taxonomy" id="2172015"/>
    <lineage>
        <taxon>Bacteria</taxon>
        <taxon>Bacillati</taxon>
        <taxon>Actinomycetota</taxon>
        <taxon>Actinomycetes</taxon>
        <taxon>Pseudonocardiales</taxon>
        <taxon>Pseudonocardiaceae</taxon>
        <taxon>Pseudonocardia</taxon>
    </lineage>
</organism>
<evidence type="ECO:0000256" key="3">
    <source>
        <dbReference type="SAM" id="MobiDB-lite"/>
    </source>
</evidence>
<feature type="non-terminal residue" evidence="5">
    <location>
        <position position="1"/>
    </location>
</feature>
<feature type="region of interest" description="Disordered" evidence="3">
    <location>
        <begin position="90"/>
        <end position="117"/>
    </location>
</feature>
<feature type="domain" description="ATP-dependent RNA helicase HrpB C-terminal" evidence="4">
    <location>
        <begin position="1"/>
        <end position="101"/>
    </location>
</feature>
<comment type="caution">
    <text evidence="5">The sequence shown here is derived from an EMBL/GenBank/DDBJ whole genome shotgun (WGS) entry which is preliminary data.</text>
</comment>
<accession>A0ABW1IFJ7</accession>
<keyword evidence="1" id="KW-0378">Hydrolase</keyword>
<keyword evidence="6" id="KW-1185">Reference proteome</keyword>
<dbReference type="PANTHER" id="PTHR43519:SF1">
    <property type="entry name" value="ATP-DEPENDENT RNA HELICASE HRPB"/>
    <property type="match status" value="1"/>
</dbReference>
<evidence type="ECO:0000313" key="6">
    <source>
        <dbReference type="Proteomes" id="UP001596119"/>
    </source>
</evidence>
<gene>
    <name evidence="5" type="ORF">ACFQH9_25190</name>
</gene>
<keyword evidence="2 5" id="KW-0347">Helicase</keyword>
<protein>
    <submittedName>
        <fullName evidence="5">ATP-dependent helicase C-terminal domain-containing protein</fullName>
    </submittedName>
</protein>
<proteinExistence type="predicted"/>
<evidence type="ECO:0000256" key="1">
    <source>
        <dbReference type="ARBA" id="ARBA00022801"/>
    </source>
</evidence>
<dbReference type="Proteomes" id="UP001596119">
    <property type="component" value="Unassembled WGS sequence"/>
</dbReference>
<evidence type="ECO:0000256" key="2">
    <source>
        <dbReference type="ARBA" id="ARBA00022806"/>
    </source>
</evidence>
<dbReference type="PANTHER" id="PTHR43519">
    <property type="entry name" value="ATP-DEPENDENT RNA HELICASE HRPB"/>
    <property type="match status" value="1"/>
</dbReference>
<evidence type="ECO:0000259" key="4">
    <source>
        <dbReference type="Pfam" id="PF08482"/>
    </source>
</evidence>
<feature type="compositionally biased region" description="Basic and acidic residues" evidence="3">
    <location>
        <begin position="90"/>
        <end position="102"/>
    </location>
</feature>
<sequence>WPRAGRIDELAPERITVPSGSRIALDYSGDRPVLPVRVQEAFGWTATPRVAGVPVLLHLLSPAGRPAAVTDDLDSFWDTGYPQVRAELRGRYPKHHWPEDPRSATPTRRTGRNRPQE</sequence>
<keyword evidence="2 5" id="KW-0067">ATP-binding</keyword>
<dbReference type="EMBL" id="JBHSQK010000076">
    <property type="protein sequence ID" value="MFC5951564.1"/>
    <property type="molecule type" value="Genomic_DNA"/>
</dbReference>
<name>A0ABW1IFJ7_9PSEU</name>
<reference evidence="6" key="1">
    <citation type="journal article" date="2019" name="Int. J. Syst. Evol. Microbiol.">
        <title>The Global Catalogue of Microorganisms (GCM) 10K type strain sequencing project: providing services to taxonomists for standard genome sequencing and annotation.</title>
        <authorList>
            <consortium name="The Broad Institute Genomics Platform"/>
            <consortium name="The Broad Institute Genome Sequencing Center for Infectious Disease"/>
            <person name="Wu L."/>
            <person name="Ma J."/>
        </authorList>
    </citation>
    <scope>NUCLEOTIDE SEQUENCE [LARGE SCALE GENOMIC DNA]</scope>
    <source>
        <strain evidence="6">CGMCC 4.7397</strain>
    </source>
</reference>
<dbReference type="Pfam" id="PF08482">
    <property type="entry name" value="HrpB_C"/>
    <property type="match status" value="1"/>
</dbReference>
<evidence type="ECO:0000313" key="5">
    <source>
        <dbReference type="EMBL" id="MFC5951564.1"/>
    </source>
</evidence>
<dbReference type="InterPro" id="IPR013689">
    <property type="entry name" value="RNA_helicase_ATP-dep_HrpB_C"/>
</dbReference>
<dbReference type="GO" id="GO:0004386">
    <property type="term" value="F:helicase activity"/>
    <property type="evidence" value="ECO:0007669"/>
    <property type="project" value="UniProtKB-KW"/>
</dbReference>
<keyword evidence="2 5" id="KW-0547">Nucleotide-binding</keyword>